<evidence type="ECO:0000313" key="2">
    <source>
        <dbReference type="Proteomes" id="UP000774326"/>
    </source>
</evidence>
<gene>
    <name evidence="1" type="ORF">WICPIJ_009473</name>
</gene>
<evidence type="ECO:0000313" key="1">
    <source>
        <dbReference type="EMBL" id="KAH3674741.1"/>
    </source>
</evidence>
<dbReference type="EMBL" id="JAEUBG010005469">
    <property type="protein sequence ID" value="KAH3674741.1"/>
    <property type="molecule type" value="Genomic_DNA"/>
</dbReference>
<keyword evidence="2" id="KW-1185">Reference proteome</keyword>
<accession>A0A9P8PMG4</accession>
<sequence>MTMDHQHQTRVTEFEPLLLVTRLDILEWDNHLCTDTKHQRSETDRVGTNVNLPIDRDILLKITIVCRHQRVGVVQNEVTFEVLVSLNAPIPSSSSSFSEPPDRIRLSTTRSLEILETVSGLDFTVASSVVEAVLDERVLVKTFLKGKLKVADLFLRPFGESTELELSSTFDVESNTDSIPAFLVFKS</sequence>
<protein>
    <submittedName>
        <fullName evidence="1">Uncharacterized protein</fullName>
    </submittedName>
</protein>
<organism evidence="1 2">
    <name type="scientific">Wickerhamomyces pijperi</name>
    <name type="common">Yeast</name>
    <name type="synonym">Pichia pijperi</name>
    <dbReference type="NCBI Taxonomy" id="599730"/>
    <lineage>
        <taxon>Eukaryota</taxon>
        <taxon>Fungi</taxon>
        <taxon>Dikarya</taxon>
        <taxon>Ascomycota</taxon>
        <taxon>Saccharomycotina</taxon>
        <taxon>Saccharomycetes</taxon>
        <taxon>Phaffomycetales</taxon>
        <taxon>Wickerhamomycetaceae</taxon>
        <taxon>Wickerhamomyces</taxon>
    </lineage>
</organism>
<name>A0A9P8PMG4_WICPI</name>
<comment type="caution">
    <text evidence="1">The sequence shown here is derived from an EMBL/GenBank/DDBJ whole genome shotgun (WGS) entry which is preliminary data.</text>
</comment>
<dbReference type="AlphaFoldDB" id="A0A9P8PMG4"/>
<reference evidence="1" key="1">
    <citation type="journal article" date="2021" name="Open Biol.">
        <title>Shared evolutionary footprints suggest mitochondrial oxidative damage underlies multiple complex I losses in fungi.</title>
        <authorList>
            <person name="Schikora-Tamarit M.A."/>
            <person name="Marcet-Houben M."/>
            <person name="Nosek J."/>
            <person name="Gabaldon T."/>
        </authorList>
    </citation>
    <scope>NUCLEOTIDE SEQUENCE</scope>
    <source>
        <strain evidence="1">CBS2887</strain>
    </source>
</reference>
<reference evidence="1" key="2">
    <citation type="submission" date="2021-01" db="EMBL/GenBank/DDBJ databases">
        <authorList>
            <person name="Schikora-Tamarit M.A."/>
        </authorList>
    </citation>
    <scope>NUCLEOTIDE SEQUENCE</scope>
    <source>
        <strain evidence="1">CBS2887</strain>
    </source>
</reference>
<proteinExistence type="predicted"/>
<dbReference type="Proteomes" id="UP000774326">
    <property type="component" value="Unassembled WGS sequence"/>
</dbReference>